<dbReference type="AlphaFoldDB" id="A0AAI8VAC3"/>
<name>A0AAI8VAC3_9PEZI</name>
<gene>
    <name evidence="1" type="ORF">KHLLAP_LOCUS1223</name>
</gene>
<organism evidence="1 2">
    <name type="scientific">Anthostomella pinea</name>
    <dbReference type="NCBI Taxonomy" id="933095"/>
    <lineage>
        <taxon>Eukaryota</taxon>
        <taxon>Fungi</taxon>
        <taxon>Dikarya</taxon>
        <taxon>Ascomycota</taxon>
        <taxon>Pezizomycotina</taxon>
        <taxon>Sordariomycetes</taxon>
        <taxon>Xylariomycetidae</taxon>
        <taxon>Xylariales</taxon>
        <taxon>Xylariaceae</taxon>
        <taxon>Anthostomella</taxon>
    </lineage>
</organism>
<proteinExistence type="predicted"/>
<accession>A0AAI8VAC3</accession>
<evidence type="ECO:0000313" key="2">
    <source>
        <dbReference type="Proteomes" id="UP001295740"/>
    </source>
</evidence>
<dbReference type="Pfam" id="PF15892">
    <property type="entry name" value="BNR_4"/>
    <property type="match status" value="1"/>
</dbReference>
<reference evidence="1" key="1">
    <citation type="submission" date="2023-10" db="EMBL/GenBank/DDBJ databases">
        <authorList>
            <person name="Hackl T."/>
        </authorList>
    </citation>
    <scope>NUCLEOTIDE SEQUENCE</scope>
</reference>
<protein>
    <submittedName>
        <fullName evidence="1">Uu.00g036080.m01.CDS01</fullName>
    </submittedName>
</protein>
<evidence type="ECO:0000313" key="1">
    <source>
        <dbReference type="EMBL" id="CAJ2500755.1"/>
    </source>
</evidence>
<keyword evidence="2" id="KW-1185">Reference proteome</keyword>
<dbReference type="EMBL" id="CAUWAG010000003">
    <property type="protein sequence ID" value="CAJ2500755.1"/>
    <property type="molecule type" value="Genomic_DNA"/>
</dbReference>
<sequence>MMLAKPSLSILGTDPAHRRCVLNGNAFQQDAIQSFNGWQYACFYSSLPGAAATEPLFVHLSRRKLPIGDWETLVFDDYPQTTDDGHNTVQLGICPGDGTVHLSYDHHCDIIRYRHSTARVAEAPEKFKWKAKLFTSTLDHLPGLPSQDELFGYITYPRFVRLESDLLFSFRTGKAGLGDDHLCVYKPSTGNYTLLGTNLKGVENNPYIHGLDFRDSRLYVTWVYRAFVWYEGWDDPLDTKHKQQAGPNSGENNHNICFAYSDDGGKTWCNGSGVQIADLSKKESVLPNSPGIVAFDIPKGSSLANQEAQAVDHEGGVHVLNRDNLDGEQRWKHYYKPPKGSWIQHPIPRVQGAYGGKRGQLALSKDDDLYFILPDHKSSVLSILKASKSQFSEYELVWQQDGFPPTEPLVDKARLDYDNVLSVFTRADAGSEGQINIVALDFQL</sequence>
<dbReference type="Proteomes" id="UP001295740">
    <property type="component" value="Unassembled WGS sequence"/>
</dbReference>
<comment type="caution">
    <text evidence="1">The sequence shown here is derived from an EMBL/GenBank/DDBJ whole genome shotgun (WGS) entry which is preliminary data.</text>
</comment>